<evidence type="ECO:0008006" key="4">
    <source>
        <dbReference type="Google" id="ProtNLM"/>
    </source>
</evidence>
<feature type="chain" id="PRO_5013735711" description="Mannosyl-glycoprotein endo-beta-N-acetylglucosamidase-like domain-containing protein" evidence="1">
    <location>
        <begin position="22"/>
        <end position="189"/>
    </location>
</feature>
<sequence length="189" mass="21023">MDKTIYSIVLTVLLFAAPLSAAPVQAELIAGSSAAVSHLEINSTSSTSLQKISLKRKAMTEVLKRYDAPLLSEVDSFLEACEKYNLDCYLLPAISGVESTFGRFLIPGTYNPFGWGRGVIAFTSFNQTIMTVGKGLRENYIDKGADTVDKIGRIYCEGDTWSGKVKFFMNKFEEEEKRQLFFMQDAVQL</sequence>
<dbReference type="EMBL" id="PCVK01000094">
    <property type="protein sequence ID" value="PIQ71452.1"/>
    <property type="molecule type" value="Genomic_DNA"/>
</dbReference>
<reference evidence="2 3" key="1">
    <citation type="submission" date="2017-09" db="EMBL/GenBank/DDBJ databases">
        <title>Depth-based differentiation of microbial function through sediment-hosted aquifers and enrichment of novel symbionts in the deep terrestrial subsurface.</title>
        <authorList>
            <person name="Probst A.J."/>
            <person name="Ladd B."/>
            <person name="Jarett J.K."/>
            <person name="Geller-Mcgrath D.E."/>
            <person name="Sieber C.M."/>
            <person name="Emerson J.B."/>
            <person name="Anantharaman K."/>
            <person name="Thomas B.C."/>
            <person name="Malmstrom R."/>
            <person name="Stieglmeier M."/>
            <person name="Klingl A."/>
            <person name="Woyke T."/>
            <person name="Ryan C.M."/>
            <person name="Banfield J.F."/>
        </authorList>
    </citation>
    <scope>NUCLEOTIDE SEQUENCE [LARGE SCALE GENOMIC DNA]</scope>
    <source>
        <strain evidence="2">CG11_big_fil_rev_8_21_14_0_20_37_16</strain>
    </source>
</reference>
<evidence type="ECO:0000313" key="2">
    <source>
        <dbReference type="EMBL" id="PIQ71452.1"/>
    </source>
</evidence>
<gene>
    <name evidence="2" type="ORF">COV87_03285</name>
</gene>
<evidence type="ECO:0000313" key="3">
    <source>
        <dbReference type="Proteomes" id="UP000229497"/>
    </source>
</evidence>
<accession>A0A2H0KJM7</accession>
<comment type="caution">
    <text evidence="2">The sequence shown here is derived from an EMBL/GenBank/DDBJ whole genome shotgun (WGS) entry which is preliminary data.</text>
</comment>
<name>A0A2H0KJM7_9BACT</name>
<feature type="signal peptide" evidence="1">
    <location>
        <begin position="1"/>
        <end position="21"/>
    </location>
</feature>
<keyword evidence="1" id="KW-0732">Signal</keyword>
<evidence type="ECO:0000256" key="1">
    <source>
        <dbReference type="SAM" id="SignalP"/>
    </source>
</evidence>
<proteinExistence type="predicted"/>
<protein>
    <recommendedName>
        <fullName evidence="4">Mannosyl-glycoprotein endo-beta-N-acetylglucosamidase-like domain-containing protein</fullName>
    </recommendedName>
</protein>
<dbReference type="AlphaFoldDB" id="A0A2H0KJM7"/>
<organism evidence="2 3">
    <name type="scientific">Candidatus Roizmanbacteria bacterium CG11_big_fil_rev_8_21_14_0_20_37_16</name>
    <dbReference type="NCBI Taxonomy" id="1974857"/>
    <lineage>
        <taxon>Bacteria</taxon>
        <taxon>Candidatus Roizmaniibacteriota</taxon>
    </lineage>
</organism>
<dbReference type="Proteomes" id="UP000229497">
    <property type="component" value="Unassembled WGS sequence"/>
</dbReference>